<evidence type="ECO:0000256" key="6">
    <source>
        <dbReference type="ARBA" id="ARBA00022932"/>
    </source>
</evidence>
<reference evidence="9" key="1">
    <citation type="submission" date="2013-07" db="EMBL/GenBank/DDBJ databases">
        <authorList>
            <person name="McIlroy S."/>
        </authorList>
    </citation>
    <scope>NUCLEOTIDE SEQUENCE [LARGE SCALE GENOMIC DNA]</scope>
    <source>
        <strain evidence="9">Run_A_D11</strain>
    </source>
</reference>
<keyword evidence="6" id="KW-0239">DNA-directed DNA polymerase</keyword>
<dbReference type="GO" id="GO:0006261">
    <property type="term" value="P:DNA-templated DNA replication"/>
    <property type="evidence" value="ECO:0007669"/>
    <property type="project" value="TreeGrafter"/>
</dbReference>
<evidence type="ECO:0000256" key="2">
    <source>
        <dbReference type="ARBA" id="ARBA00014363"/>
    </source>
</evidence>
<dbReference type="Pfam" id="PF13177">
    <property type="entry name" value="DNA_pol3_delta2"/>
    <property type="match status" value="1"/>
</dbReference>
<dbReference type="GO" id="GO:0009360">
    <property type="term" value="C:DNA polymerase III complex"/>
    <property type="evidence" value="ECO:0007669"/>
    <property type="project" value="InterPro"/>
</dbReference>
<dbReference type="Gene3D" id="3.40.50.300">
    <property type="entry name" value="P-loop containing nucleotide triphosphate hydrolases"/>
    <property type="match status" value="1"/>
</dbReference>
<evidence type="ECO:0000313" key="10">
    <source>
        <dbReference type="Proteomes" id="UP000035760"/>
    </source>
</evidence>
<accession>W6MBB3</accession>
<dbReference type="AlphaFoldDB" id="W6MBB3"/>
<dbReference type="GO" id="GO:0003677">
    <property type="term" value="F:DNA binding"/>
    <property type="evidence" value="ECO:0007669"/>
    <property type="project" value="InterPro"/>
</dbReference>
<dbReference type="PANTHER" id="PTHR11669">
    <property type="entry name" value="REPLICATION FACTOR C / DNA POLYMERASE III GAMMA-TAU SUBUNIT"/>
    <property type="match status" value="1"/>
</dbReference>
<dbReference type="InterPro" id="IPR027417">
    <property type="entry name" value="P-loop_NTPase"/>
</dbReference>
<evidence type="ECO:0000313" key="9">
    <source>
        <dbReference type="EMBL" id="CDI04184.1"/>
    </source>
</evidence>
<dbReference type="PANTHER" id="PTHR11669:SF8">
    <property type="entry name" value="DNA POLYMERASE III SUBUNIT DELTA"/>
    <property type="match status" value="1"/>
</dbReference>
<comment type="catalytic activity">
    <reaction evidence="7">
        <text>DNA(n) + a 2'-deoxyribonucleoside 5'-triphosphate = DNA(n+1) + diphosphate</text>
        <dbReference type="Rhea" id="RHEA:22508"/>
        <dbReference type="Rhea" id="RHEA-COMP:17339"/>
        <dbReference type="Rhea" id="RHEA-COMP:17340"/>
        <dbReference type="ChEBI" id="CHEBI:33019"/>
        <dbReference type="ChEBI" id="CHEBI:61560"/>
        <dbReference type="ChEBI" id="CHEBI:173112"/>
        <dbReference type="EC" id="2.7.7.7"/>
    </reaction>
</comment>
<keyword evidence="3 9" id="KW-0808">Transferase</keyword>
<dbReference type="InterPro" id="IPR004622">
    <property type="entry name" value="DNA_pol_HolB"/>
</dbReference>
<dbReference type="STRING" id="1400863.BN873_890090"/>
<evidence type="ECO:0000256" key="7">
    <source>
        <dbReference type="ARBA" id="ARBA00049244"/>
    </source>
</evidence>
<evidence type="ECO:0000256" key="1">
    <source>
        <dbReference type="ARBA" id="ARBA00012417"/>
    </source>
</evidence>
<dbReference type="EC" id="2.7.7.7" evidence="1"/>
<dbReference type="RefSeq" id="WP_048676059.1">
    <property type="nucleotide sequence ID" value="NZ_CBTJ020000101.1"/>
</dbReference>
<keyword evidence="10" id="KW-1185">Reference proteome</keyword>
<dbReference type="NCBIfam" id="NF004310">
    <property type="entry name" value="PRK05707.1"/>
    <property type="match status" value="1"/>
</dbReference>
<dbReference type="EMBL" id="CBTJ020000101">
    <property type="protein sequence ID" value="CDI04184.1"/>
    <property type="molecule type" value="Genomic_DNA"/>
</dbReference>
<gene>
    <name evidence="9" type="ORF">BN873_890090</name>
</gene>
<dbReference type="GO" id="GO:0003887">
    <property type="term" value="F:DNA-directed DNA polymerase activity"/>
    <property type="evidence" value="ECO:0007669"/>
    <property type="project" value="UniProtKB-KW"/>
</dbReference>
<protein>
    <recommendedName>
        <fullName evidence="2">DNA polymerase III subunit delta'</fullName>
        <ecNumber evidence="1">2.7.7.7</ecNumber>
    </recommendedName>
</protein>
<keyword evidence="4 9" id="KW-0548">Nucleotidyltransferase</keyword>
<evidence type="ECO:0000256" key="3">
    <source>
        <dbReference type="ARBA" id="ARBA00022679"/>
    </source>
</evidence>
<organism evidence="9 10">
    <name type="scientific">Candidatus Competibacter denitrificans Run_A_D11</name>
    <dbReference type="NCBI Taxonomy" id="1400863"/>
    <lineage>
        <taxon>Bacteria</taxon>
        <taxon>Pseudomonadati</taxon>
        <taxon>Pseudomonadota</taxon>
        <taxon>Gammaproteobacteria</taxon>
        <taxon>Candidatus Competibacteraceae</taxon>
        <taxon>Candidatus Competibacter</taxon>
    </lineage>
</organism>
<keyword evidence="5" id="KW-0235">DNA replication</keyword>
<evidence type="ECO:0000256" key="5">
    <source>
        <dbReference type="ARBA" id="ARBA00022705"/>
    </source>
</evidence>
<comment type="caution">
    <text evidence="9">The sequence shown here is derived from an EMBL/GenBank/DDBJ whole genome shotgun (WGS) entry which is preliminary data.</text>
</comment>
<dbReference type="Pfam" id="PF09115">
    <property type="entry name" value="DNApol3-delta_C"/>
    <property type="match status" value="1"/>
</dbReference>
<sequence length="327" mass="35663">MLDERLPWHEPVWRQIQTRLVADRLPHALLLVGPQGLGKFIFARRLAAALLCTARDTAGDACGCCRACHLFQAGSHPDYCVIRPVEEGKAIRVDQIRELGDFLGLTAHAGGYQIALLAPADRLNLNAANSLLKTLEEPAGNGVLLLVTANPARLPPTVRSRCQWVRFNPPPLEMALPWLASRVPGGIDPRAVLEIADGAPLAALAVADPRSWNRRRQLLESYGRVLAGTEDPVRAAGTWVQGDLAENLRWLVSWHLDVIRLKMVFEPPTLANPDLRSILRGWAGQQSGLALFTRLDAAIRLSVLCATTQANPHLLVEAFFGDSAPPG</sequence>
<dbReference type="InterPro" id="IPR015199">
    <property type="entry name" value="DNA_pol_III_delta_C"/>
</dbReference>
<dbReference type="InterPro" id="IPR050238">
    <property type="entry name" value="DNA_Rep/Repair_Clamp_Loader"/>
</dbReference>
<evidence type="ECO:0000256" key="4">
    <source>
        <dbReference type="ARBA" id="ARBA00022695"/>
    </source>
</evidence>
<name>W6MBB3_9GAMM</name>
<proteinExistence type="predicted"/>
<reference evidence="9" key="2">
    <citation type="submission" date="2014-03" db="EMBL/GenBank/DDBJ databases">
        <title>Candidatus Competibacter-lineage genomes retrieved from metagenomes reveal functional metabolic diversity.</title>
        <authorList>
            <person name="McIlroy S.J."/>
            <person name="Albertsen M."/>
            <person name="Andresen E.K."/>
            <person name="Saunders A.M."/>
            <person name="Kristiansen R."/>
            <person name="Stokholm-Bjerregaard M."/>
            <person name="Nielsen K.L."/>
            <person name="Nielsen P.H."/>
        </authorList>
    </citation>
    <scope>NUCLEOTIDE SEQUENCE</scope>
    <source>
        <strain evidence="9">Run_A_D11</strain>
    </source>
</reference>
<dbReference type="GO" id="GO:0008408">
    <property type="term" value="F:3'-5' exonuclease activity"/>
    <property type="evidence" value="ECO:0007669"/>
    <property type="project" value="InterPro"/>
</dbReference>
<dbReference type="Proteomes" id="UP000035760">
    <property type="component" value="Unassembled WGS sequence"/>
</dbReference>
<dbReference type="NCBIfam" id="TIGR00678">
    <property type="entry name" value="holB"/>
    <property type="match status" value="1"/>
</dbReference>
<dbReference type="OrthoDB" id="9811073at2"/>
<dbReference type="Gene3D" id="1.20.272.10">
    <property type="match status" value="1"/>
</dbReference>
<evidence type="ECO:0000259" key="8">
    <source>
        <dbReference type="Pfam" id="PF09115"/>
    </source>
</evidence>
<dbReference type="SUPFAM" id="SSF52540">
    <property type="entry name" value="P-loop containing nucleoside triphosphate hydrolases"/>
    <property type="match status" value="1"/>
</dbReference>
<feature type="domain" description="DNA polymerase III delta subunit C-terminal" evidence="8">
    <location>
        <begin position="211"/>
        <end position="317"/>
    </location>
</feature>